<accession>A0A2G9YJK1</accession>
<dbReference type="SUPFAM" id="SSF57716">
    <property type="entry name" value="Glucocorticoid receptor-like (DNA-binding domain)"/>
    <property type="match status" value="1"/>
</dbReference>
<gene>
    <name evidence="6" type="ORF">COX41_03025</name>
</gene>
<dbReference type="PANTHER" id="PTHR33823">
    <property type="entry name" value="RNA POLYMERASE-BINDING TRANSCRIPTION FACTOR DKSA-RELATED"/>
    <property type="match status" value="1"/>
</dbReference>
<dbReference type="GO" id="GO:0008270">
    <property type="term" value="F:zinc ion binding"/>
    <property type="evidence" value="ECO:0007669"/>
    <property type="project" value="UniProtKB-KW"/>
</dbReference>
<keyword evidence="2" id="KW-0863">Zinc-finger</keyword>
<comment type="caution">
    <text evidence="6">The sequence shown here is derived from an EMBL/GenBank/DDBJ whole genome shotgun (WGS) entry which is preliminary data.</text>
</comment>
<feature type="domain" description="Zinc finger DksA/TraR C4-type" evidence="5">
    <location>
        <begin position="91"/>
        <end position="126"/>
    </location>
</feature>
<keyword evidence="3" id="KW-0862">Zinc</keyword>
<evidence type="ECO:0000256" key="3">
    <source>
        <dbReference type="ARBA" id="ARBA00022833"/>
    </source>
</evidence>
<dbReference type="PROSITE" id="PS01102">
    <property type="entry name" value="ZF_DKSA_1"/>
    <property type="match status" value="1"/>
</dbReference>
<evidence type="ECO:0000313" key="7">
    <source>
        <dbReference type="Proteomes" id="UP000231292"/>
    </source>
</evidence>
<dbReference type="InterPro" id="IPR037187">
    <property type="entry name" value="DnaK_N"/>
</dbReference>
<name>A0A2G9YJK1_9BACT</name>
<evidence type="ECO:0000259" key="5">
    <source>
        <dbReference type="Pfam" id="PF01258"/>
    </source>
</evidence>
<dbReference type="Gene3D" id="1.20.120.910">
    <property type="entry name" value="DksA, coiled-coil domain"/>
    <property type="match status" value="1"/>
</dbReference>
<dbReference type="SUPFAM" id="SSF109635">
    <property type="entry name" value="DnaK suppressor protein DksA, alpha-hairpin domain"/>
    <property type="match status" value="1"/>
</dbReference>
<proteinExistence type="predicted"/>
<feature type="zinc finger region" description="dksA C4-type" evidence="4">
    <location>
        <begin position="96"/>
        <end position="120"/>
    </location>
</feature>
<evidence type="ECO:0000313" key="6">
    <source>
        <dbReference type="EMBL" id="PIP19420.1"/>
    </source>
</evidence>
<dbReference type="PANTHER" id="PTHR33823:SF4">
    <property type="entry name" value="GENERAL STRESS PROTEIN 16O"/>
    <property type="match status" value="1"/>
</dbReference>
<keyword evidence="1" id="KW-0479">Metal-binding</keyword>
<dbReference type="Pfam" id="PF01258">
    <property type="entry name" value="zf-dskA_traR"/>
    <property type="match status" value="1"/>
</dbReference>
<dbReference type="Proteomes" id="UP000231292">
    <property type="component" value="Unassembled WGS sequence"/>
</dbReference>
<dbReference type="PROSITE" id="PS51128">
    <property type="entry name" value="ZF_DKSA_2"/>
    <property type="match status" value="1"/>
</dbReference>
<evidence type="ECO:0000256" key="2">
    <source>
        <dbReference type="ARBA" id="ARBA00022771"/>
    </source>
</evidence>
<evidence type="ECO:0000256" key="4">
    <source>
        <dbReference type="PROSITE-ProRule" id="PRU00510"/>
    </source>
</evidence>
<sequence length="127" mass="14709">MKKKLTKKELLEFKKIILKKKEEINDEIKRISDDTLKKSQKDVSGGISGYTYHMADVATDNYDREFSLEFASNDRKSLYELEDALKRIEDGTFGICENCNSPIAKTRLKAVPQARLCVKCQEKREKK</sequence>
<dbReference type="InterPro" id="IPR020458">
    <property type="entry name" value="Znf_DskA_TraR_CS"/>
</dbReference>
<reference evidence="6 7" key="1">
    <citation type="submission" date="2017-09" db="EMBL/GenBank/DDBJ databases">
        <title>Depth-based differentiation of microbial function through sediment-hosted aquifers and enrichment of novel symbionts in the deep terrestrial subsurface.</title>
        <authorList>
            <person name="Probst A.J."/>
            <person name="Ladd B."/>
            <person name="Jarett J.K."/>
            <person name="Geller-Mcgrath D.E."/>
            <person name="Sieber C.M."/>
            <person name="Emerson J.B."/>
            <person name="Anantharaman K."/>
            <person name="Thomas B.C."/>
            <person name="Malmstrom R."/>
            <person name="Stieglmeier M."/>
            <person name="Klingl A."/>
            <person name="Woyke T."/>
            <person name="Ryan C.M."/>
            <person name="Banfield J.F."/>
        </authorList>
    </citation>
    <scope>NUCLEOTIDE SEQUENCE [LARGE SCALE GENOMIC DNA]</scope>
    <source>
        <strain evidence="6">CG23_combo_of_CG06-09_8_20_14_all_41_10</strain>
    </source>
</reference>
<dbReference type="AlphaFoldDB" id="A0A2G9YJK1"/>
<protein>
    <submittedName>
        <fullName evidence="6">Transcriptional regulator</fullName>
    </submittedName>
</protein>
<evidence type="ECO:0000256" key="1">
    <source>
        <dbReference type="ARBA" id="ARBA00022723"/>
    </source>
</evidence>
<dbReference type="EMBL" id="PCRK01000067">
    <property type="protein sequence ID" value="PIP19420.1"/>
    <property type="molecule type" value="Genomic_DNA"/>
</dbReference>
<organism evidence="6 7">
    <name type="scientific">Candidatus Sherwoodlollariibacterium unditelluris</name>
    <dbReference type="NCBI Taxonomy" id="1974757"/>
    <lineage>
        <taxon>Bacteria</taxon>
        <taxon>Pseudomonadati</taxon>
        <taxon>Candidatus Omnitrophota</taxon>
        <taxon>Candidatus Sherwoodlollariibacterium</taxon>
    </lineage>
</organism>
<dbReference type="InterPro" id="IPR000962">
    <property type="entry name" value="Znf_DskA_TraR"/>
</dbReference>